<proteinExistence type="predicted"/>
<organism evidence="5">
    <name type="scientific">Desulfofervidus auxilii</name>
    <dbReference type="NCBI Taxonomy" id="1621989"/>
    <lineage>
        <taxon>Bacteria</taxon>
        <taxon>Pseudomonadati</taxon>
        <taxon>Thermodesulfobacteriota</taxon>
        <taxon>Candidatus Desulfofervidia</taxon>
        <taxon>Candidatus Desulfofervidales</taxon>
        <taxon>Candidatus Desulfofervidaceae</taxon>
        <taxon>Candidatus Desulfofervidus</taxon>
    </lineage>
</organism>
<reference evidence="5" key="1">
    <citation type="journal article" date="2020" name="mSystems">
        <title>Genome- and Community-Level Interaction Insights into Carbon Utilization and Element Cycling Functions of Hydrothermarchaeota in Hydrothermal Sediment.</title>
        <authorList>
            <person name="Zhou Z."/>
            <person name="Liu Y."/>
            <person name="Xu W."/>
            <person name="Pan J."/>
            <person name="Luo Z.H."/>
            <person name="Li M."/>
        </authorList>
    </citation>
    <scope>NUCLEOTIDE SEQUENCE [LARGE SCALE GENOMIC DNA]</scope>
    <source>
        <strain evidence="5">HyVt-389</strain>
    </source>
</reference>
<protein>
    <recommendedName>
        <fullName evidence="4">HD Cas3-type domain-containing protein</fullName>
    </recommendedName>
</protein>
<dbReference type="PROSITE" id="PS51643">
    <property type="entry name" value="HD_CAS3"/>
    <property type="match status" value="1"/>
</dbReference>
<evidence type="ECO:0000259" key="4">
    <source>
        <dbReference type="PROSITE" id="PS51643"/>
    </source>
</evidence>
<dbReference type="AlphaFoldDB" id="A0A7C1VTM8"/>
<evidence type="ECO:0000313" key="5">
    <source>
        <dbReference type="EMBL" id="HEC67261.1"/>
    </source>
</evidence>
<dbReference type="Proteomes" id="UP000885738">
    <property type="component" value="Unassembled WGS sequence"/>
</dbReference>
<comment type="caution">
    <text evidence="5">The sequence shown here is derived from an EMBL/GenBank/DDBJ whole genome shotgun (WGS) entry which is preliminary data.</text>
</comment>
<keyword evidence="2" id="KW-0378">Hydrolase</keyword>
<keyword evidence="1" id="KW-0479">Metal-binding</keyword>
<feature type="domain" description="HD Cas3-type" evidence="4">
    <location>
        <begin position="6"/>
        <end position="204"/>
    </location>
</feature>
<sequence>MGVFLYSAPNEKYNEHISRCKEKLKAIFPVFYFIIKKVVGINNEYEIVYNYFLKMVEFHDLGKLTKRWQERVGTNKKLPSHAPIGAAYLWKTLPENIKAPISFAVAIHHTDKGLLGDNIERPDVQAILDNIVDYAGHIIWDNKAIGLREIELFPEEAGNLTVNDLKEMARGLRVWARGCSLLEQHQQRLQASLVHHILKLCDISAATERGEYQDKEESHYGGWLMVDNIKNYVDSLTKRIGL</sequence>
<keyword evidence="3" id="KW-0051">Antiviral defense</keyword>
<evidence type="ECO:0000256" key="2">
    <source>
        <dbReference type="ARBA" id="ARBA00022801"/>
    </source>
</evidence>
<dbReference type="Gene3D" id="1.10.3210.30">
    <property type="match status" value="1"/>
</dbReference>
<evidence type="ECO:0000256" key="3">
    <source>
        <dbReference type="ARBA" id="ARBA00023118"/>
    </source>
</evidence>
<dbReference type="EMBL" id="DRIH01000010">
    <property type="protein sequence ID" value="HEC67261.1"/>
    <property type="molecule type" value="Genomic_DNA"/>
</dbReference>
<accession>A0A7C1VTM8</accession>
<gene>
    <name evidence="5" type="ORF">ENI35_00345</name>
</gene>
<dbReference type="GO" id="GO:0051607">
    <property type="term" value="P:defense response to virus"/>
    <property type="evidence" value="ECO:0007669"/>
    <property type="project" value="UniProtKB-KW"/>
</dbReference>
<dbReference type="GO" id="GO:0016787">
    <property type="term" value="F:hydrolase activity"/>
    <property type="evidence" value="ECO:0007669"/>
    <property type="project" value="UniProtKB-KW"/>
</dbReference>
<dbReference type="GO" id="GO:0046872">
    <property type="term" value="F:metal ion binding"/>
    <property type="evidence" value="ECO:0007669"/>
    <property type="project" value="UniProtKB-KW"/>
</dbReference>
<dbReference type="InterPro" id="IPR006483">
    <property type="entry name" value="CRISPR-assoc_Cas3_HD"/>
</dbReference>
<name>A0A7C1VTM8_DESA2</name>
<dbReference type="InterPro" id="IPR038257">
    <property type="entry name" value="CRISPR-assoc_Cas3_HD_sf"/>
</dbReference>
<evidence type="ECO:0000256" key="1">
    <source>
        <dbReference type="ARBA" id="ARBA00022723"/>
    </source>
</evidence>